<organism evidence="1 2">
    <name type="scientific">Colocasia esculenta</name>
    <name type="common">Wild taro</name>
    <name type="synonym">Arum esculentum</name>
    <dbReference type="NCBI Taxonomy" id="4460"/>
    <lineage>
        <taxon>Eukaryota</taxon>
        <taxon>Viridiplantae</taxon>
        <taxon>Streptophyta</taxon>
        <taxon>Embryophyta</taxon>
        <taxon>Tracheophyta</taxon>
        <taxon>Spermatophyta</taxon>
        <taxon>Magnoliopsida</taxon>
        <taxon>Liliopsida</taxon>
        <taxon>Araceae</taxon>
        <taxon>Aroideae</taxon>
        <taxon>Colocasieae</taxon>
        <taxon>Colocasia</taxon>
    </lineage>
</organism>
<protein>
    <submittedName>
        <fullName evidence="1">Uncharacterized protein</fullName>
    </submittedName>
</protein>
<keyword evidence="2" id="KW-1185">Reference proteome</keyword>
<dbReference type="AlphaFoldDB" id="A0A843TF84"/>
<sequence>MRRLLAMVVLYDFVRRGEGVCKAVLYGGFVGCAWPDLGAVLCWRMRWAMQLVCGSQGRWSSAYAELGQPVELPKADLLCDGGWVAGSGCAGAAKEGGDGTWRRWHLMLAKEL</sequence>
<name>A0A843TF84_COLES</name>
<evidence type="ECO:0000313" key="1">
    <source>
        <dbReference type="EMBL" id="MQL70488.1"/>
    </source>
</evidence>
<accession>A0A843TF84</accession>
<evidence type="ECO:0000313" key="2">
    <source>
        <dbReference type="Proteomes" id="UP000652761"/>
    </source>
</evidence>
<reference evidence="1" key="1">
    <citation type="submission" date="2017-07" db="EMBL/GenBank/DDBJ databases">
        <title>Taro Niue Genome Assembly and Annotation.</title>
        <authorList>
            <person name="Atibalentja N."/>
            <person name="Keating K."/>
            <person name="Fields C.J."/>
        </authorList>
    </citation>
    <scope>NUCLEOTIDE SEQUENCE</scope>
    <source>
        <strain evidence="1">Niue_2</strain>
        <tissue evidence="1">Leaf</tissue>
    </source>
</reference>
<gene>
    <name evidence="1" type="ORF">Taro_002799</name>
</gene>
<dbReference type="EMBL" id="NMUH01000069">
    <property type="protein sequence ID" value="MQL70488.1"/>
    <property type="molecule type" value="Genomic_DNA"/>
</dbReference>
<proteinExistence type="predicted"/>
<dbReference type="Proteomes" id="UP000652761">
    <property type="component" value="Unassembled WGS sequence"/>
</dbReference>
<comment type="caution">
    <text evidence="1">The sequence shown here is derived from an EMBL/GenBank/DDBJ whole genome shotgun (WGS) entry which is preliminary data.</text>
</comment>